<accession>A0A445AXK5</accession>
<keyword evidence="2" id="KW-1185">Reference proteome</keyword>
<sequence>MHLAVGPLHNQELGLRKLRLVVGGTDLVGKIALLSNLTFRASERVVLRQNGNGSGEFLEEIVLTLSHFLHKRLSPFVMGQLVIHQQEPLVVQDVPVVVVVQNHGGTTVISHILYGLWVRNGVRALLQHVRHMLWVQR</sequence>
<reference evidence="1 2" key="1">
    <citation type="submission" date="2019-01" db="EMBL/GenBank/DDBJ databases">
        <title>Sequencing of cultivated peanut Arachis hypogaea provides insights into genome evolution and oil improvement.</title>
        <authorList>
            <person name="Chen X."/>
        </authorList>
    </citation>
    <scope>NUCLEOTIDE SEQUENCE [LARGE SCALE GENOMIC DNA]</scope>
    <source>
        <strain evidence="2">cv. Fuhuasheng</strain>
        <tissue evidence="1">Leaves</tissue>
    </source>
</reference>
<dbReference type="Proteomes" id="UP000289738">
    <property type="component" value="Chromosome B01"/>
</dbReference>
<evidence type="ECO:0000313" key="2">
    <source>
        <dbReference type="Proteomes" id="UP000289738"/>
    </source>
</evidence>
<comment type="caution">
    <text evidence="1">The sequence shown here is derived from an EMBL/GenBank/DDBJ whole genome shotgun (WGS) entry which is preliminary data.</text>
</comment>
<dbReference type="EMBL" id="SDMP01000011">
    <property type="protein sequence ID" value="RYR31130.1"/>
    <property type="molecule type" value="Genomic_DNA"/>
</dbReference>
<protein>
    <submittedName>
        <fullName evidence="1">Uncharacterized protein</fullName>
    </submittedName>
</protein>
<dbReference type="AlphaFoldDB" id="A0A445AXK5"/>
<organism evidence="1 2">
    <name type="scientific">Arachis hypogaea</name>
    <name type="common">Peanut</name>
    <dbReference type="NCBI Taxonomy" id="3818"/>
    <lineage>
        <taxon>Eukaryota</taxon>
        <taxon>Viridiplantae</taxon>
        <taxon>Streptophyta</taxon>
        <taxon>Embryophyta</taxon>
        <taxon>Tracheophyta</taxon>
        <taxon>Spermatophyta</taxon>
        <taxon>Magnoliopsida</taxon>
        <taxon>eudicotyledons</taxon>
        <taxon>Gunneridae</taxon>
        <taxon>Pentapetalae</taxon>
        <taxon>rosids</taxon>
        <taxon>fabids</taxon>
        <taxon>Fabales</taxon>
        <taxon>Fabaceae</taxon>
        <taxon>Papilionoideae</taxon>
        <taxon>50 kb inversion clade</taxon>
        <taxon>dalbergioids sensu lato</taxon>
        <taxon>Dalbergieae</taxon>
        <taxon>Pterocarpus clade</taxon>
        <taxon>Arachis</taxon>
    </lineage>
</organism>
<gene>
    <name evidence="1" type="ORF">Ahy_B01g055921</name>
</gene>
<proteinExistence type="predicted"/>
<evidence type="ECO:0000313" key="1">
    <source>
        <dbReference type="EMBL" id="RYR31130.1"/>
    </source>
</evidence>
<name>A0A445AXK5_ARAHY</name>